<organism evidence="2 3">
    <name type="scientific">Gymnopilus dilepis</name>
    <dbReference type="NCBI Taxonomy" id="231916"/>
    <lineage>
        <taxon>Eukaryota</taxon>
        <taxon>Fungi</taxon>
        <taxon>Dikarya</taxon>
        <taxon>Basidiomycota</taxon>
        <taxon>Agaricomycotina</taxon>
        <taxon>Agaricomycetes</taxon>
        <taxon>Agaricomycetidae</taxon>
        <taxon>Agaricales</taxon>
        <taxon>Agaricineae</taxon>
        <taxon>Hymenogastraceae</taxon>
        <taxon>Gymnopilus</taxon>
    </lineage>
</organism>
<name>A0A409W810_9AGAR</name>
<sequence length="1312" mass="146458">MTPVEDKMVGGPKRMLSSVIRSLRLSTTVLESEDDRELDKVANSWPEYKTLISRFRAYEDCVLGLSAGTKNHAQMRELLHLELLVGAELESTPRLIPKERKRTNWNALQYGRLCSMLCLYWFIDVLANLADIGHRLSSARVESESRAFEGLPYYRQLADWPAFMMRFKDVIRRDVSNRSCHWSQSDSPCWKLLQYLNANAYQSARSHIGTNLTVAAMHLAFLKEYCSPVGILPDLPDQIHEDLLKDAAPDVKIFLTELAQVAEFFVTSRTRTAKGGQSLASFRAPLQLALAVSPLYLLCHTVLCKKIWNRSLILRAAESMHNWKPVALIQTEVCVWSVLLAMANGTLDPSDALSKLDADLPWALIESVNGETDRLWFASGWLPIYLQVEVMISPCIDIVGANPSGGNEHSPVISTGSLSLIDPANEQSTHALSLDRMPGKTLFLCSSIRFNVRSFADESPSCTNVNFNDENVSKGNSSTSLHQGCGQSKSDVKVDTFPKNDIQDVHGAKRLHESSYNSDLERLSAERTSAWTISNASSNALHAESTSEGLAVFSVSSDTAEEGRAAEDLSEEDSMDDEEDYCASQSVQDIAITSLRRSSRIQRLVGDPECGNDDVTICKQVPLFLAESSATTSPGPQTLGMLSTASDLVRDLQDQHSVNRGYDVNALVNATITSLSNVATSKVEDLVIKDVHCMFQRMRVCSDRSFQAYDARGKPFRIKPESHHQVTLTKLKKVLGAIEESYVCGKPMHLDDNERSVIAIRTYEEFVRLSDLDLHDILTRKNLVVTGASRLSSSTEEDNISALYPLHNPILVKDHSFALVAENESSVDINTTQVSGELDDWSFALDIETAPLTRLASLTEVIQESRETSGKILEVPHIPLSLQDPSSSLHSSNVQAWYYTQGRQRPPSSEIFPSTDVRWASVATQHAVTFFRFPPHGMHCYSSVFSGRHMWIFMHSQNPDATEIDERQRPRLSGSRKLEAIVLEAGDILFVRADQAFATYACQTTILRGEYFYSASLMRGTACGLYRGFVTGGGGLEQLTMGSSELRRRLVDFIRMGFLERSLTYSDGGPSSLPRVQDFSGLQELLSLCNIHILANVLDPRTYGTPWSTSCRYDAELDVVDVTTSVWATISVYERLAMVHARGIALELLDWVRYSCHIVSPEGQLVEDFPTQYLLGHMSTLLSYKAEYQSSAIRGFPNCDYAAIHRQIMNVLTCDNRLHSRWTVPQTVDVFKSQEESCYTVTWAEGPFKPVSYSDLLIKGATALDLEYFRSRGISLGRTAGVLRRVHESSDEVYQRPRKRARMERAVETSVS</sequence>
<reference evidence="2 3" key="1">
    <citation type="journal article" date="2018" name="Evol. Lett.">
        <title>Horizontal gene cluster transfer increased hallucinogenic mushroom diversity.</title>
        <authorList>
            <person name="Reynolds H.T."/>
            <person name="Vijayakumar V."/>
            <person name="Gluck-Thaler E."/>
            <person name="Korotkin H.B."/>
            <person name="Matheny P.B."/>
            <person name="Slot J.C."/>
        </authorList>
    </citation>
    <scope>NUCLEOTIDE SEQUENCE [LARGE SCALE GENOMIC DNA]</scope>
    <source>
        <strain evidence="2 3">SRW20</strain>
    </source>
</reference>
<keyword evidence="3" id="KW-1185">Reference proteome</keyword>
<evidence type="ECO:0000313" key="3">
    <source>
        <dbReference type="Proteomes" id="UP000284706"/>
    </source>
</evidence>
<feature type="region of interest" description="Disordered" evidence="1">
    <location>
        <begin position="556"/>
        <end position="575"/>
    </location>
</feature>
<gene>
    <name evidence="2" type="ORF">CVT26_005516</name>
</gene>
<dbReference type="Proteomes" id="UP000284706">
    <property type="component" value="Unassembled WGS sequence"/>
</dbReference>
<protein>
    <submittedName>
        <fullName evidence="2">Uncharacterized protein</fullName>
    </submittedName>
</protein>
<comment type="caution">
    <text evidence="2">The sequence shown here is derived from an EMBL/GenBank/DDBJ whole genome shotgun (WGS) entry which is preliminary data.</text>
</comment>
<evidence type="ECO:0000313" key="2">
    <source>
        <dbReference type="EMBL" id="PPQ74671.1"/>
    </source>
</evidence>
<evidence type="ECO:0000256" key="1">
    <source>
        <dbReference type="SAM" id="MobiDB-lite"/>
    </source>
</evidence>
<proteinExistence type="predicted"/>
<accession>A0A409W810</accession>
<dbReference type="EMBL" id="NHYE01005323">
    <property type="protein sequence ID" value="PPQ74671.1"/>
    <property type="molecule type" value="Genomic_DNA"/>
</dbReference>
<dbReference type="InParanoid" id="A0A409W810"/>
<dbReference type="OrthoDB" id="3062275at2759"/>